<dbReference type="OMA" id="CSGENKA"/>
<proteinExistence type="predicted"/>
<reference evidence="2" key="1">
    <citation type="submission" date="2019-03" db="UniProtKB">
        <authorList>
            <consortium name="Ensembl"/>
        </authorList>
    </citation>
    <scope>IDENTIFICATION</scope>
</reference>
<dbReference type="AlphaFoldDB" id="A0A452UFL8"/>
<protein>
    <submittedName>
        <fullName evidence="2">Uncharacterized protein</fullName>
    </submittedName>
</protein>
<dbReference type="Ensembl" id="ENSUMAT00000023251.1">
    <property type="protein sequence ID" value="ENSUMAP00000019669.1"/>
    <property type="gene ID" value="ENSUMAG00000014387.1"/>
</dbReference>
<sequence>MHRYQQGWGGDKDELQGPQPDVGHRKKVVIAHIFASWLQSVADKIFLFITPHFLSSHYKDHDTENEDDGDPYLPDAGGVLVYTPNESVALHSAHCSEWMSGTNGLLLLFLPVPPPKMLQRPQSKVFTIITWGNFFLLNHQ</sequence>
<organism evidence="2">
    <name type="scientific">Ursus maritimus</name>
    <name type="common">Polar bear</name>
    <name type="synonym">Thalarctos maritimus</name>
    <dbReference type="NCBI Taxonomy" id="29073"/>
    <lineage>
        <taxon>Eukaryota</taxon>
        <taxon>Metazoa</taxon>
        <taxon>Chordata</taxon>
        <taxon>Craniata</taxon>
        <taxon>Vertebrata</taxon>
        <taxon>Euteleostomi</taxon>
        <taxon>Mammalia</taxon>
        <taxon>Eutheria</taxon>
        <taxon>Laurasiatheria</taxon>
        <taxon>Carnivora</taxon>
        <taxon>Caniformia</taxon>
        <taxon>Ursidae</taxon>
        <taxon>Ursus</taxon>
    </lineage>
</organism>
<evidence type="ECO:0000313" key="2">
    <source>
        <dbReference type="Ensembl" id="ENSUMAP00000019669"/>
    </source>
</evidence>
<evidence type="ECO:0000256" key="1">
    <source>
        <dbReference type="SAM" id="MobiDB-lite"/>
    </source>
</evidence>
<dbReference type="GeneTree" id="ENSGT01150000287358"/>
<feature type="region of interest" description="Disordered" evidence="1">
    <location>
        <begin position="1"/>
        <end position="20"/>
    </location>
</feature>
<accession>A0A452UFL8</accession>
<name>A0A452UFL8_URSMA</name>